<dbReference type="InterPro" id="IPR045465">
    <property type="entry name" value="Trans_reg_dom"/>
</dbReference>
<reference evidence="2 3" key="1">
    <citation type="journal article" date="2020" name="Int. J. Syst. Evol. Microbiol.">
        <title>Novel acetic acid bacteria from cider fermentations: Acetobacter conturbans sp. nov. and Acetobacter fallax sp. nov.</title>
        <authorList>
            <person name="Sombolestani A.S."/>
            <person name="Cleenwerck I."/>
            <person name="Cnockaert M."/>
            <person name="Borremans W."/>
            <person name="Wieme A.D."/>
            <person name="De Vuyst L."/>
            <person name="Vandamme P."/>
        </authorList>
    </citation>
    <scope>NUCLEOTIDE SEQUENCE [LARGE SCALE GENOMIC DNA]</scope>
    <source>
        <strain evidence="2 3">LMG 1627</strain>
    </source>
</reference>
<proteinExistence type="predicted"/>
<evidence type="ECO:0000313" key="2">
    <source>
        <dbReference type="EMBL" id="NHN89417.1"/>
    </source>
</evidence>
<sequence>MDQHPEWHDQRFREHLRLLDGPGLAQELLRHIPEYIAEYHHLHRQLETLKDLRMRYERIGDFARHWGLSCSGRSGHPSLGSACSLEC</sequence>
<evidence type="ECO:0000259" key="1">
    <source>
        <dbReference type="Pfam" id="PF20109"/>
    </source>
</evidence>
<name>A0ABX0K122_9PROT</name>
<protein>
    <recommendedName>
        <fullName evidence="1">Transcriptional regulator-like domain-containing protein</fullName>
    </recommendedName>
</protein>
<organism evidence="2 3">
    <name type="scientific">Acetobacter conturbans</name>
    <dbReference type="NCBI Taxonomy" id="1737472"/>
    <lineage>
        <taxon>Bacteria</taxon>
        <taxon>Pseudomonadati</taxon>
        <taxon>Pseudomonadota</taxon>
        <taxon>Alphaproteobacteria</taxon>
        <taxon>Acetobacterales</taxon>
        <taxon>Acetobacteraceae</taxon>
        <taxon>Acetobacter</taxon>
    </lineage>
</organism>
<evidence type="ECO:0000313" key="3">
    <source>
        <dbReference type="Proteomes" id="UP000631653"/>
    </source>
</evidence>
<gene>
    <name evidence="2" type="ORF">GOB81_12380</name>
</gene>
<accession>A0ABX0K122</accession>
<dbReference type="RefSeq" id="WP_173570753.1">
    <property type="nucleotide sequence ID" value="NZ_WOSY01000012.1"/>
</dbReference>
<keyword evidence="3" id="KW-1185">Reference proteome</keyword>
<dbReference type="Proteomes" id="UP000631653">
    <property type="component" value="Unassembled WGS sequence"/>
</dbReference>
<dbReference type="EMBL" id="WOSY01000012">
    <property type="protein sequence ID" value="NHN89417.1"/>
    <property type="molecule type" value="Genomic_DNA"/>
</dbReference>
<comment type="caution">
    <text evidence="2">The sequence shown here is derived from an EMBL/GenBank/DDBJ whole genome shotgun (WGS) entry which is preliminary data.</text>
</comment>
<dbReference type="Pfam" id="PF20109">
    <property type="entry name" value="Trans_reg_dom"/>
    <property type="match status" value="1"/>
</dbReference>
<feature type="domain" description="Transcriptional regulator-like" evidence="1">
    <location>
        <begin position="6"/>
        <end position="70"/>
    </location>
</feature>